<dbReference type="Proteomes" id="UP000249130">
    <property type="component" value="Unassembled WGS sequence"/>
</dbReference>
<dbReference type="InterPro" id="IPR002716">
    <property type="entry name" value="PIN_dom"/>
</dbReference>
<feature type="domain" description="PIN" evidence="1">
    <location>
        <begin position="5"/>
        <end position="123"/>
    </location>
</feature>
<sequence length="136" mass="14790">MAASVLVDAGFLVALLARRDGHHAWAIRTAERAPPPWLTCDAVLSEAFHLLGPAGVPVLGALVGRGALVSRFDFGSEAEPVLRLMQKYADVPMSFADACLVRMTEFAAEPILLTTDTDFRVYRRLGRRTVPCVLPD</sequence>
<accession>A0A327L1F9</accession>
<keyword evidence="3" id="KW-1185">Reference proteome</keyword>
<evidence type="ECO:0000313" key="3">
    <source>
        <dbReference type="Proteomes" id="UP000249130"/>
    </source>
</evidence>
<dbReference type="InterPro" id="IPR029060">
    <property type="entry name" value="PIN-like_dom_sf"/>
</dbReference>
<evidence type="ECO:0000313" key="2">
    <source>
        <dbReference type="EMBL" id="RAI44074.1"/>
    </source>
</evidence>
<name>A0A327L1F9_9BRAD</name>
<dbReference type="EMBL" id="NPEX01000059">
    <property type="protein sequence ID" value="RAI44074.1"/>
    <property type="molecule type" value="Genomic_DNA"/>
</dbReference>
<proteinExistence type="predicted"/>
<dbReference type="AlphaFoldDB" id="A0A327L1F9"/>
<dbReference type="SUPFAM" id="SSF88723">
    <property type="entry name" value="PIN domain-like"/>
    <property type="match status" value="1"/>
</dbReference>
<comment type="caution">
    <text evidence="2">The sequence shown here is derived from an EMBL/GenBank/DDBJ whole genome shotgun (WGS) entry which is preliminary data.</text>
</comment>
<protein>
    <recommendedName>
        <fullName evidence="1">PIN domain-containing protein</fullName>
    </recommendedName>
</protein>
<dbReference type="Pfam" id="PF01850">
    <property type="entry name" value="PIN"/>
    <property type="match status" value="1"/>
</dbReference>
<dbReference type="RefSeq" id="WP_111419105.1">
    <property type="nucleotide sequence ID" value="NZ_NPEX01000059.1"/>
</dbReference>
<evidence type="ECO:0000259" key="1">
    <source>
        <dbReference type="Pfam" id="PF01850"/>
    </source>
</evidence>
<dbReference type="Gene3D" id="3.40.50.1010">
    <property type="entry name" value="5'-nuclease"/>
    <property type="match status" value="1"/>
</dbReference>
<gene>
    <name evidence="2" type="ORF">CH341_11110</name>
</gene>
<dbReference type="OrthoDB" id="196926at2"/>
<reference evidence="2 3" key="1">
    <citation type="submission" date="2017-07" db="EMBL/GenBank/DDBJ databases">
        <title>Draft Genome Sequences of Select Purple Nonsulfur Bacteria.</title>
        <authorList>
            <person name="Lasarre B."/>
            <person name="Mckinlay J.B."/>
        </authorList>
    </citation>
    <scope>NUCLEOTIDE SEQUENCE [LARGE SCALE GENOMIC DNA]</scope>
    <source>
        <strain evidence="2 3">DSM 5909</strain>
    </source>
</reference>
<organism evidence="2 3">
    <name type="scientific">Rhodoplanes roseus</name>
    <dbReference type="NCBI Taxonomy" id="29409"/>
    <lineage>
        <taxon>Bacteria</taxon>
        <taxon>Pseudomonadati</taxon>
        <taxon>Pseudomonadota</taxon>
        <taxon>Alphaproteobacteria</taxon>
        <taxon>Hyphomicrobiales</taxon>
        <taxon>Nitrobacteraceae</taxon>
        <taxon>Rhodoplanes</taxon>
    </lineage>
</organism>